<dbReference type="eggNOG" id="COG0412">
    <property type="taxonomic scope" value="Bacteria"/>
</dbReference>
<proteinExistence type="predicted"/>
<accession>A9I2N0</accession>
<evidence type="ECO:0000259" key="1">
    <source>
        <dbReference type="Pfam" id="PF01738"/>
    </source>
</evidence>
<dbReference type="PANTHER" id="PTHR46623">
    <property type="entry name" value="CARBOXYMETHYLENEBUTENOLIDASE-RELATED"/>
    <property type="match status" value="1"/>
</dbReference>
<dbReference type="PANTHER" id="PTHR46623:SF6">
    <property type="entry name" value="ALPHA_BETA-HYDROLASES SUPERFAMILY PROTEIN"/>
    <property type="match status" value="1"/>
</dbReference>
<dbReference type="SUPFAM" id="SSF53474">
    <property type="entry name" value="alpha/beta-Hydrolases"/>
    <property type="match status" value="1"/>
</dbReference>
<keyword evidence="2" id="KW-0378">Hydrolase</keyword>
<dbReference type="InterPro" id="IPR002925">
    <property type="entry name" value="Dienelactn_hydro"/>
</dbReference>
<dbReference type="EC" id="3.1.1.45" evidence="2"/>
<dbReference type="GO" id="GO:0008806">
    <property type="term" value="F:carboxymethylenebutenolidase activity"/>
    <property type="evidence" value="ECO:0007669"/>
    <property type="project" value="UniProtKB-EC"/>
</dbReference>
<dbReference type="EMBL" id="AM902716">
    <property type="protein sequence ID" value="CAP44078.1"/>
    <property type="molecule type" value="Genomic_DNA"/>
</dbReference>
<dbReference type="InterPro" id="IPR029058">
    <property type="entry name" value="AB_hydrolase_fold"/>
</dbReference>
<feature type="domain" description="Dienelactone hydrolase" evidence="1">
    <location>
        <begin position="15"/>
        <end position="229"/>
    </location>
</feature>
<dbReference type="Gene3D" id="3.40.50.1820">
    <property type="entry name" value="alpha/beta hydrolase"/>
    <property type="match status" value="1"/>
</dbReference>
<evidence type="ECO:0000313" key="3">
    <source>
        <dbReference type="Proteomes" id="UP000001225"/>
    </source>
</evidence>
<name>A9I2N0_BORPD</name>
<dbReference type="InterPro" id="IPR051049">
    <property type="entry name" value="Dienelactone_hydrolase-like"/>
</dbReference>
<protein>
    <submittedName>
        <fullName evidence="2">Carboxymethylenebutenolidase</fullName>
        <ecNumber evidence="2">3.1.1.45</ecNumber>
    </submittedName>
</protein>
<gene>
    <name evidence="2" type="ordered locus">Bpet3735</name>
</gene>
<dbReference type="AlphaFoldDB" id="A9I2N0"/>
<evidence type="ECO:0000313" key="2">
    <source>
        <dbReference type="EMBL" id="CAP44078.1"/>
    </source>
</evidence>
<dbReference type="Pfam" id="PF01738">
    <property type="entry name" value="DLH"/>
    <property type="match status" value="1"/>
</dbReference>
<sequence length="233" mass="25112">MTHFNFSVPTTHGLMDAYISSQPGPSRPGILLLPEIFGINGAMRLAADQFARANFTVLAPDLFSQIEPRLELGYTDQDRNRAIAIWQKMDDAVALTDSRAAIKALASDPRCNGQVSVVGFCLGGKYALQLAAEGGVRSSVSFYPVRVTDYQDRLAGLSCPTQVHVGDDDAHIPPPVQKLLAERLSGSKIHEFHLYPGAGHGFFNSVRTFGYSPGAAGSAFERAVDFLNRNSGA</sequence>
<organism evidence="2 3">
    <name type="scientific">Bordetella petrii (strain ATCC BAA-461 / DSM 12804 / CCUG 43448 / CIP 107267 / Se-1111R)</name>
    <dbReference type="NCBI Taxonomy" id="340100"/>
    <lineage>
        <taxon>Bacteria</taxon>
        <taxon>Pseudomonadati</taxon>
        <taxon>Pseudomonadota</taxon>
        <taxon>Betaproteobacteria</taxon>
        <taxon>Burkholderiales</taxon>
        <taxon>Alcaligenaceae</taxon>
        <taxon>Bordetella</taxon>
    </lineage>
</organism>
<dbReference type="STRING" id="94624.Bpet3735"/>
<dbReference type="Proteomes" id="UP000001225">
    <property type="component" value="Chromosome"/>
</dbReference>
<keyword evidence="3" id="KW-1185">Reference proteome</keyword>
<reference evidence="2 3" key="1">
    <citation type="journal article" date="2008" name="BMC Genomics">
        <title>The missing link: Bordetella petrii is endowed with both the metabolic versatility of environmental bacteria and virulence traits of pathogenic Bordetellae.</title>
        <authorList>
            <person name="Gross R."/>
            <person name="Guzman C.A."/>
            <person name="Sebaihia M."/>
            <person name="Martins Dos Santos V.A."/>
            <person name="Pieper D.H."/>
            <person name="Koebnik R."/>
            <person name="Lechner M."/>
            <person name="Bartels D."/>
            <person name="Buhrmester J."/>
            <person name="Choudhuri J.V."/>
            <person name="Ebensen T."/>
            <person name="Gaigalat L."/>
            <person name="Herrmann S."/>
            <person name="Khachane A.N."/>
            <person name="Larisch C."/>
            <person name="Link S."/>
            <person name="Linke B."/>
            <person name="Meyer F."/>
            <person name="Mormann S."/>
            <person name="Nakunst D."/>
            <person name="Rueckert C."/>
            <person name="Schneiker-Bekel S."/>
            <person name="Schulze K."/>
            <person name="Vorhoelter F.J."/>
            <person name="Yevsa T."/>
            <person name="Engle J.T."/>
            <person name="Goldman W.E."/>
            <person name="Puehler A."/>
            <person name="Goebel U.B."/>
            <person name="Goesmann A."/>
            <person name="Bloecker H."/>
            <person name="Kaiser O."/>
            <person name="Martinez-Arias R."/>
        </authorList>
    </citation>
    <scope>NUCLEOTIDE SEQUENCE [LARGE SCALE GENOMIC DNA]</scope>
    <source>
        <strain evidence="3">ATCC BAA-461 / DSM 12804 / CCUG 43448 / CIP 107267 / Se-1111R</strain>
    </source>
</reference>
<dbReference type="KEGG" id="bpt:Bpet3735"/>